<dbReference type="EMBL" id="CP001291">
    <property type="protein sequence ID" value="ACK71143.1"/>
    <property type="molecule type" value="Genomic_DNA"/>
</dbReference>
<dbReference type="eggNOG" id="COG0845">
    <property type="taxonomic scope" value="Bacteria"/>
</dbReference>
<dbReference type="HOGENOM" id="CLU_031364_1_0_3"/>
<feature type="coiled-coil region" evidence="3">
    <location>
        <begin position="323"/>
        <end position="375"/>
    </location>
</feature>
<evidence type="ECO:0000256" key="1">
    <source>
        <dbReference type="ARBA" id="ARBA00004196"/>
    </source>
</evidence>
<feature type="transmembrane region" description="Helical" evidence="4">
    <location>
        <begin position="187"/>
        <end position="205"/>
    </location>
</feature>
<evidence type="ECO:0000313" key="5">
    <source>
        <dbReference type="EMBL" id="ACK71143.1"/>
    </source>
</evidence>
<gene>
    <name evidence="5" type="ordered locus">PCC7424_2731</name>
</gene>
<dbReference type="STRING" id="65393.PCC7424_2731"/>
<evidence type="ECO:0000313" key="6">
    <source>
        <dbReference type="Proteomes" id="UP000002384"/>
    </source>
</evidence>
<dbReference type="PANTHER" id="PTHR32347:SF27">
    <property type="entry name" value="RND EFFLUX PUMP MEMBRANE FUSION PROTEIN BARREL-SANDWICH DOMAIN-CONTAINING PROTEIN"/>
    <property type="match status" value="1"/>
</dbReference>
<dbReference type="InterPro" id="IPR014315">
    <property type="entry name" value="ABC_heterocyst_DevB"/>
</dbReference>
<evidence type="ECO:0000256" key="3">
    <source>
        <dbReference type="SAM" id="Coils"/>
    </source>
</evidence>
<dbReference type="InterPro" id="IPR050465">
    <property type="entry name" value="UPF0194_transport"/>
</dbReference>
<dbReference type="SUPFAM" id="SSF111369">
    <property type="entry name" value="HlyD-like secretion proteins"/>
    <property type="match status" value="1"/>
</dbReference>
<name>B7K7U7_GLOC7</name>
<comment type="subcellular location">
    <subcellularLocation>
        <location evidence="1">Cell envelope</location>
    </subcellularLocation>
</comment>
<proteinExistence type="predicted"/>
<dbReference type="KEGG" id="cyc:PCC7424_2731"/>
<feature type="coiled-coil region" evidence="3">
    <location>
        <begin position="272"/>
        <end position="299"/>
    </location>
</feature>
<sequence length="607" mass="67962">MNRNIPQDLNQELESLLALETNPNQDGVLQKEETFLDEGFLENIEGLVNNFEDNLEQIKQTISHLEQELITEYETIRDLEAKQNNARGSQGVFLDTQLAVEEQKKEMLESMLLEQRRNLDKQEAFLSNFCQIQQHLTQIVADNSQDSTNTPDTQWDNSYLEQPLLEDLEIPSTPTPEEKPQKVRKPWIIVLSCLGLLTTGAIVFYNSSFFRQQFLTAPVSVEETPQNRSVSALGYLEPQGEVIKVSAPAFVEGTRVENLLVKLGDRVKKGQVIAILDNRERLQAALEQAKTQVFVAQSRLDQVLAGSKSGDIKAQDAKFQRTSAELEGQIRVQKAAIANLEAQLSGEKLAQEAQIERIKAELNNASQDCARYESLYQDGAVSVQQRDHVCLEQQTTEKSLREARANLTRIVSTLTKQIEEAKANLERTVVTLQQQIDEDKARLNSVEEVRSVDVKVAQAELQAAKSAVQKAQADLNLAYVHAPKDGQILDIQVWPGELVKNEGIVELGQTDQMYVTAEVYETDINQIRAGQKAIIKCDGIVKDLQGTVEEIGLQIKKKDILGTDPVADTDSRIVNVKIRLNPEDSKLVSNFTNFQVHVVINTSPSPK</sequence>
<dbReference type="PANTHER" id="PTHR32347">
    <property type="entry name" value="EFFLUX SYSTEM COMPONENT YKNX-RELATED"/>
    <property type="match status" value="1"/>
</dbReference>
<keyword evidence="4" id="KW-0812">Transmembrane</keyword>
<evidence type="ECO:0000256" key="2">
    <source>
        <dbReference type="ARBA" id="ARBA00023054"/>
    </source>
</evidence>
<dbReference type="GO" id="GO:0030313">
    <property type="term" value="C:cell envelope"/>
    <property type="evidence" value="ECO:0007669"/>
    <property type="project" value="UniProtKB-SubCell"/>
</dbReference>
<evidence type="ECO:0000256" key="4">
    <source>
        <dbReference type="SAM" id="Phobius"/>
    </source>
</evidence>
<feature type="coiled-coil region" evidence="3">
    <location>
        <begin position="41"/>
        <end position="118"/>
    </location>
</feature>
<protein>
    <submittedName>
        <fullName evidence="5">ABC exporter membrane fusion protein, DevB family</fullName>
    </submittedName>
</protein>
<dbReference type="Gene3D" id="1.10.287.470">
    <property type="entry name" value="Helix hairpin bin"/>
    <property type="match status" value="1"/>
</dbReference>
<organism evidence="5 6">
    <name type="scientific">Gloeothece citriformis (strain PCC 7424)</name>
    <name type="common">Cyanothece sp. (strain PCC 7424)</name>
    <dbReference type="NCBI Taxonomy" id="65393"/>
    <lineage>
        <taxon>Bacteria</taxon>
        <taxon>Bacillati</taxon>
        <taxon>Cyanobacteriota</taxon>
        <taxon>Cyanophyceae</taxon>
        <taxon>Oscillatoriophycideae</taxon>
        <taxon>Chroococcales</taxon>
        <taxon>Aphanothecaceae</taxon>
        <taxon>Gloeothece</taxon>
        <taxon>Gloeothece citriformis</taxon>
    </lineage>
</organism>
<keyword evidence="6" id="KW-1185">Reference proteome</keyword>
<feature type="coiled-coil region" evidence="3">
    <location>
        <begin position="404"/>
        <end position="474"/>
    </location>
</feature>
<dbReference type="Proteomes" id="UP000002384">
    <property type="component" value="Chromosome"/>
</dbReference>
<keyword evidence="2 3" id="KW-0175">Coiled coil</keyword>
<accession>B7K7U7</accession>
<keyword evidence="4" id="KW-1133">Transmembrane helix</keyword>
<reference evidence="6" key="1">
    <citation type="journal article" date="2011" name="MBio">
        <title>Novel metabolic attributes of the genus Cyanothece, comprising a group of unicellular nitrogen-fixing Cyanobacteria.</title>
        <authorList>
            <person name="Bandyopadhyay A."/>
            <person name="Elvitigala T."/>
            <person name="Welsh E."/>
            <person name="Stockel J."/>
            <person name="Liberton M."/>
            <person name="Min H."/>
            <person name="Sherman L.A."/>
            <person name="Pakrasi H.B."/>
        </authorList>
    </citation>
    <scope>NUCLEOTIDE SEQUENCE [LARGE SCALE GENOMIC DNA]</scope>
    <source>
        <strain evidence="6">PCC 7424</strain>
    </source>
</reference>
<keyword evidence="4" id="KW-0472">Membrane</keyword>
<dbReference type="RefSeq" id="WP_015954744.1">
    <property type="nucleotide sequence ID" value="NC_011729.1"/>
</dbReference>
<dbReference type="Gene3D" id="2.40.50.100">
    <property type="match status" value="1"/>
</dbReference>
<dbReference type="AlphaFoldDB" id="B7K7U7"/>
<dbReference type="Gene3D" id="2.40.30.170">
    <property type="match status" value="1"/>
</dbReference>
<dbReference type="NCBIfam" id="TIGR02971">
    <property type="entry name" value="heterocyst_DevB"/>
    <property type="match status" value="1"/>
</dbReference>